<dbReference type="AlphaFoldDB" id="A0A5C5U905"/>
<comment type="similarity">
    <text evidence="3">Belongs to the UbiH/COQ6 family.</text>
</comment>
<evidence type="ECO:0000256" key="1">
    <source>
        <dbReference type="ARBA" id="ARBA00001974"/>
    </source>
</evidence>
<evidence type="ECO:0000313" key="10">
    <source>
        <dbReference type="Proteomes" id="UP000315949"/>
    </source>
</evidence>
<keyword evidence="6" id="KW-0560">Oxidoreductase</keyword>
<dbReference type="GO" id="GO:0071949">
    <property type="term" value="F:FAD binding"/>
    <property type="evidence" value="ECO:0007669"/>
    <property type="project" value="InterPro"/>
</dbReference>
<dbReference type="InterPro" id="IPR018168">
    <property type="entry name" value="Ubi_Hdrlase_CS"/>
</dbReference>
<comment type="pathway">
    <text evidence="2">Cofactor biosynthesis; ubiquinone biosynthesis.</text>
</comment>
<evidence type="ECO:0000256" key="4">
    <source>
        <dbReference type="ARBA" id="ARBA00022630"/>
    </source>
</evidence>
<dbReference type="EMBL" id="VOHE01000001">
    <property type="protein sequence ID" value="TWT21962.1"/>
    <property type="molecule type" value="Genomic_DNA"/>
</dbReference>
<keyword evidence="4" id="KW-0285">Flavoprotein</keyword>
<keyword evidence="7" id="KW-0503">Monooxygenase</keyword>
<dbReference type="PROSITE" id="PS01304">
    <property type="entry name" value="UBIH"/>
    <property type="match status" value="1"/>
</dbReference>
<sequence>MRRRVPHDVAVVGGGAVGAACALALAREGLDVRLLDAARLPAWSAGDPDLRVYALAPDNVALLDSLEVWDAVRAARAQPYRRMEVWDAAGGEPIVFDADALARPGLGWIVENRLLVDMLWRALERAGVQVSCPARVEALEQGAEAAVLRLEDGTAVAARIVVAADGAASPLRRMAGIGAAVHDYGQQGVVGYVRTASPHQDTAWQRFLPTGPLALLPWVDGACSIVWTLPADEATRILALDDDAFADALTTASGARLGEVRPLGRRAGFPLRRQLSDRQYAGRVLVVGDAAHAVHPLAGQGVNLGLRDVAALRDQVARARGRGVAWDAPHRLARWARARRSDSAVAAYAFEGLNLLFSNDAPLPTLLRGPALGLAGRVPPLVALFWRRAAGA</sequence>
<protein>
    <submittedName>
        <fullName evidence="9">FAD-dependent oxidoreductase</fullName>
    </submittedName>
</protein>
<dbReference type="PANTHER" id="PTHR43876">
    <property type="entry name" value="UBIQUINONE BIOSYNTHESIS MONOOXYGENASE COQ6, MITOCHONDRIAL"/>
    <property type="match status" value="1"/>
</dbReference>
<dbReference type="Pfam" id="PF01494">
    <property type="entry name" value="FAD_binding_3"/>
    <property type="match status" value="1"/>
</dbReference>
<dbReference type="GO" id="GO:0008681">
    <property type="term" value="F:2-octaprenyl-6-methoxyphenol hydroxylase activity"/>
    <property type="evidence" value="ECO:0007669"/>
    <property type="project" value="TreeGrafter"/>
</dbReference>
<comment type="cofactor">
    <cofactor evidence="1">
        <name>FAD</name>
        <dbReference type="ChEBI" id="CHEBI:57692"/>
    </cofactor>
</comment>
<dbReference type="InterPro" id="IPR002938">
    <property type="entry name" value="FAD-bd"/>
</dbReference>
<dbReference type="InterPro" id="IPR036188">
    <property type="entry name" value="FAD/NAD-bd_sf"/>
</dbReference>
<reference evidence="9 10" key="1">
    <citation type="submission" date="2019-07" db="EMBL/GenBank/DDBJ databases">
        <title>Luteimonas sp. YD-1 nov., isolated from acidic soil.</title>
        <authorList>
            <person name="Zhou J."/>
        </authorList>
    </citation>
    <scope>NUCLEOTIDE SEQUENCE [LARGE SCALE GENOMIC DNA]</scope>
    <source>
        <strain evidence="9 10">YD-1</strain>
    </source>
</reference>
<dbReference type="PANTHER" id="PTHR43876:SF8">
    <property type="entry name" value="2-OCTAPRENYL-6-METHOXYPHENOL HYDROXYLASE"/>
    <property type="match status" value="1"/>
</dbReference>
<dbReference type="NCBIfam" id="TIGR01988">
    <property type="entry name" value="Ubi-OHases"/>
    <property type="match status" value="1"/>
</dbReference>
<dbReference type="PROSITE" id="PS51257">
    <property type="entry name" value="PROKAR_LIPOPROTEIN"/>
    <property type="match status" value="1"/>
</dbReference>
<dbReference type="SUPFAM" id="SSF51905">
    <property type="entry name" value="FAD/NAD(P)-binding domain"/>
    <property type="match status" value="1"/>
</dbReference>
<evidence type="ECO:0000256" key="3">
    <source>
        <dbReference type="ARBA" id="ARBA00005349"/>
    </source>
</evidence>
<evidence type="ECO:0000256" key="6">
    <source>
        <dbReference type="ARBA" id="ARBA00023002"/>
    </source>
</evidence>
<dbReference type="PRINTS" id="PR00420">
    <property type="entry name" value="RNGMNOXGNASE"/>
</dbReference>
<evidence type="ECO:0000256" key="5">
    <source>
        <dbReference type="ARBA" id="ARBA00022827"/>
    </source>
</evidence>
<name>A0A5C5U905_9GAMM</name>
<accession>A0A5C5U905</accession>
<dbReference type="InterPro" id="IPR051205">
    <property type="entry name" value="UbiH/COQ6_monooxygenase"/>
</dbReference>
<dbReference type="Proteomes" id="UP000315949">
    <property type="component" value="Unassembled WGS sequence"/>
</dbReference>
<keyword evidence="5" id="KW-0274">FAD</keyword>
<proteinExistence type="inferred from homology"/>
<dbReference type="UniPathway" id="UPA00232"/>
<keyword evidence="10" id="KW-1185">Reference proteome</keyword>
<evidence type="ECO:0000256" key="7">
    <source>
        <dbReference type="ARBA" id="ARBA00023033"/>
    </source>
</evidence>
<dbReference type="RefSeq" id="WP_146310325.1">
    <property type="nucleotide sequence ID" value="NZ_VOHE01000001.1"/>
</dbReference>
<dbReference type="OrthoDB" id="9769565at2"/>
<evidence type="ECO:0000256" key="2">
    <source>
        <dbReference type="ARBA" id="ARBA00004749"/>
    </source>
</evidence>
<feature type="domain" description="FAD-binding" evidence="8">
    <location>
        <begin position="8"/>
        <end position="318"/>
    </location>
</feature>
<gene>
    <name evidence="9" type="ORF">FQY79_02230</name>
</gene>
<dbReference type="GO" id="GO:0006744">
    <property type="term" value="P:ubiquinone biosynthetic process"/>
    <property type="evidence" value="ECO:0007669"/>
    <property type="project" value="UniProtKB-UniPathway"/>
</dbReference>
<dbReference type="Gene3D" id="3.50.50.60">
    <property type="entry name" value="FAD/NAD(P)-binding domain"/>
    <property type="match status" value="2"/>
</dbReference>
<evidence type="ECO:0000259" key="8">
    <source>
        <dbReference type="Pfam" id="PF01494"/>
    </source>
</evidence>
<comment type="caution">
    <text evidence="9">The sequence shown here is derived from an EMBL/GenBank/DDBJ whole genome shotgun (WGS) entry which is preliminary data.</text>
</comment>
<evidence type="ECO:0000313" key="9">
    <source>
        <dbReference type="EMBL" id="TWT21962.1"/>
    </source>
</evidence>
<organism evidence="9 10">
    <name type="scientific">Luteimonas wenzhouensis</name>
    <dbReference type="NCBI Taxonomy" id="2599615"/>
    <lineage>
        <taxon>Bacteria</taxon>
        <taxon>Pseudomonadati</taxon>
        <taxon>Pseudomonadota</taxon>
        <taxon>Gammaproteobacteria</taxon>
        <taxon>Lysobacterales</taxon>
        <taxon>Lysobacteraceae</taxon>
        <taxon>Luteimonas</taxon>
    </lineage>
</organism>
<dbReference type="InterPro" id="IPR010971">
    <property type="entry name" value="UbiH/COQ6"/>
</dbReference>